<dbReference type="OrthoDB" id="310895at2759"/>
<evidence type="ECO:0000256" key="1">
    <source>
        <dbReference type="ARBA" id="ARBA00009986"/>
    </source>
</evidence>
<dbReference type="Proteomes" id="UP000789390">
    <property type="component" value="Unassembled WGS sequence"/>
</dbReference>
<dbReference type="InterPro" id="IPR016162">
    <property type="entry name" value="Ald_DH_N"/>
</dbReference>
<comment type="caution">
    <text evidence="6">The sequence shown here is derived from an EMBL/GenBank/DDBJ whole genome shotgun (WGS) entry which is preliminary data.</text>
</comment>
<dbReference type="InterPro" id="IPR016163">
    <property type="entry name" value="Ald_DH_C"/>
</dbReference>
<name>A0A8J2RG77_9CRUS</name>
<dbReference type="PROSITE" id="PS00070">
    <property type="entry name" value="ALDEHYDE_DEHYDR_CYS"/>
    <property type="match status" value="1"/>
</dbReference>
<dbReference type="Gene3D" id="3.40.309.10">
    <property type="entry name" value="Aldehyde Dehydrogenase, Chain A, domain 2"/>
    <property type="match status" value="1"/>
</dbReference>
<dbReference type="PANTHER" id="PTHR11699">
    <property type="entry name" value="ALDEHYDE DEHYDROGENASE-RELATED"/>
    <property type="match status" value="1"/>
</dbReference>
<dbReference type="NCBIfam" id="NF009725">
    <property type="entry name" value="PRK13252.1"/>
    <property type="match status" value="1"/>
</dbReference>
<dbReference type="InterPro" id="IPR029510">
    <property type="entry name" value="Ald_DH_CS_GLU"/>
</dbReference>
<dbReference type="SUPFAM" id="SSF53720">
    <property type="entry name" value="ALDH-like"/>
    <property type="match status" value="1"/>
</dbReference>
<feature type="domain" description="Aldehyde dehydrogenase" evidence="5">
    <location>
        <begin position="51"/>
        <end position="501"/>
    </location>
</feature>
<dbReference type="AlphaFoldDB" id="A0A8J2RG77"/>
<evidence type="ECO:0000259" key="5">
    <source>
        <dbReference type="Pfam" id="PF00171"/>
    </source>
</evidence>
<dbReference type="InterPro" id="IPR016161">
    <property type="entry name" value="Ald_DH/histidinol_DH"/>
</dbReference>
<dbReference type="GO" id="GO:0016620">
    <property type="term" value="F:oxidoreductase activity, acting on the aldehyde or oxo group of donors, NAD or NADP as acceptor"/>
    <property type="evidence" value="ECO:0007669"/>
    <property type="project" value="InterPro"/>
</dbReference>
<feature type="active site" evidence="3">
    <location>
        <position position="273"/>
    </location>
</feature>
<organism evidence="6 7">
    <name type="scientific">Daphnia galeata</name>
    <dbReference type="NCBI Taxonomy" id="27404"/>
    <lineage>
        <taxon>Eukaryota</taxon>
        <taxon>Metazoa</taxon>
        <taxon>Ecdysozoa</taxon>
        <taxon>Arthropoda</taxon>
        <taxon>Crustacea</taxon>
        <taxon>Branchiopoda</taxon>
        <taxon>Diplostraca</taxon>
        <taxon>Cladocera</taxon>
        <taxon>Anomopoda</taxon>
        <taxon>Daphniidae</taxon>
        <taxon>Daphnia</taxon>
    </lineage>
</organism>
<dbReference type="Pfam" id="PF00171">
    <property type="entry name" value="Aldedh"/>
    <property type="match status" value="1"/>
</dbReference>
<dbReference type="FunFam" id="3.40.605.10:FF:000007">
    <property type="entry name" value="NAD/NADP-dependent betaine aldehyde dehydrogenase"/>
    <property type="match status" value="1"/>
</dbReference>
<keyword evidence="7" id="KW-1185">Reference proteome</keyword>
<dbReference type="InterPro" id="IPR015590">
    <property type="entry name" value="Aldehyde_DH_dom"/>
</dbReference>
<dbReference type="FunFam" id="3.40.309.10:FF:000012">
    <property type="entry name" value="Betaine aldehyde dehydrogenase"/>
    <property type="match status" value="1"/>
</dbReference>
<dbReference type="Gene3D" id="3.40.605.10">
    <property type="entry name" value="Aldehyde Dehydrogenase, Chain A, domain 1"/>
    <property type="match status" value="1"/>
</dbReference>
<evidence type="ECO:0000313" key="6">
    <source>
        <dbReference type="EMBL" id="CAH0100067.1"/>
    </source>
</evidence>
<reference evidence="6" key="1">
    <citation type="submission" date="2021-11" db="EMBL/GenBank/DDBJ databases">
        <authorList>
            <person name="Schell T."/>
        </authorList>
    </citation>
    <scope>NUCLEOTIDE SEQUENCE</scope>
    <source>
        <strain evidence="6">M5</strain>
    </source>
</reference>
<sequence>MIFLNISLVWKSISRSKPSLKYLSTLNVKDGPYNFVDGEKSHPIDSIGFTNVLNPATSVVLARVALSGTSEVDKAVKSSKEAYNSWSLLSGFERGKLISSLGQKISENLETLAQLEVENNGKPIWEARLDIQSCADCFLYFGGIASTVSGKHIQLPNSSFGLIKRESLGVIGGIGAWNYPLQTCSWKVAPALTCGNTMVYKPSELTPLTALALAELAITAGIPRGVFNIGSGETGKHLCCHPDVAKISFTGSVPTGKNIMKLASNDLKRVTLELGGKNPLIIYDDCDLKNAVKGALLANFLSQGQVCSNGSRVFVQRSIIEQFTNEFVKATTQLVIGDPFDDKTQVGATISKAHAEKVLAYVTQSLEEGAIKLCGGERVQMPHPFENGYFISPCILTNCHDGMTAVREEIFGPVATILPFDTEDEVIRRANETPYGLSAGIFTKDLRRAHRTSSRLQSGTIWVNNFNVTPVELPFSGFKQSGIGVECSTEAIQCYTQLKSVYVEMNDSVGVVEHGEHYSFSIFCCIHLFEAAYLLHPFRNLLVHLRHLDSNDLAEADDVVGVDGIVQDSLERNDLVVDLYHRNLRHLCRKVVHHHLHDNCWDRDLDPNHQNFLRRVDHSFEAEVADNHLPSACRLQWVALEVLHFP</sequence>
<comment type="similarity">
    <text evidence="1 4">Belongs to the aldehyde dehydrogenase family.</text>
</comment>
<dbReference type="PROSITE" id="PS00687">
    <property type="entry name" value="ALDEHYDE_DEHYDR_GLU"/>
    <property type="match status" value="1"/>
</dbReference>
<dbReference type="EMBL" id="CAKKLH010000030">
    <property type="protein sequence ID" value="CAH0100067.1"/>
    <property type="molecule type" value="Genomic_DNA"/>
</dbReference>
<proteinExistence type="inferred from homology"/>
<protein>
    <recommendedName>
        <fullName evidence="5">Aldehyde dehydrogenase domain-containing protein</fullName>
    </recommendedName>
</protein>
<keyword evidence="2 4" id="KW-0560">Oxidoreductase</keyword>
<gene>
    <name evidence="6" type="ORF">DGAL_LOCUS2240</name>
</gene>
<evidence type="ECO:0000256" key="4">
    <source>
        <dbReference type="RuleBase" id="RU003345"/>
    </source>
</evidence>
<evidence type="ECO:0000256" key="3">
    <source>
        <dbReference type="PROSITE-ProRule" id="PRU10007"/>
    </source>
</evidence>
<dbReference type="InterPro" id="IPR016160">
    <property type="entry name" value="Ald_DH_CS_CYS"/>
</dbReference>
<accession>A0A8J2RG77</accession>
<evidence type="ECO:0000256" key="2">
    <source>
        <dbReference type="ARBA" id="ARBA00023002"/>
    </source>
</evidence>
<evidence type="ECO:0000313" key="7">
    <source>
        <dbReference type="Proteomes" id="UP000789390"/>
    </source>
</evidence>